<dbReference type="AlphaFoldDB" id="A0AAU6SBJ8"/>
<keyword evidence="1" id="KW-0805">Transcription regulation</keyword>
<dbReference type="PRINTS" id="PR00036">
    <property type="entry name" value="HTHLACI"/>
</dbReference>
<dbReference type="CDD" id="cd06267">
    <property type="entry name" value="PBP1_LacI_sugar_binding-like"/>
    <property type="match status" value="1"/>
</dbReference>
<dbReference type="PANTHER" id="PTHR30146:SF109">
    <property type="entry name" value="HTH-TYPE TRANSCRIPTIONAL REGULATOR GALS"/>
    <property type="match status" value="1"/>
</dbReference>
<dbReference type="InterPro" id="IPR028082">
    <property type="entry name" value="Peripla_BP_I"/>
</dbReference>
<dbReference type="CDD" id="cd01392">
    <property type="entry name" value="HTH_LacI"/>
    <property type="match status" value="1"/>
</dbReference>
<organism evidence="5">
    <name type="scientific">Microbacterium sp. LWS13-1.2</name>
    <dbReference type="NCBI Taxonomy" id="3135264"/>
    <lineage>
        <taxon>Bacteria</taxon>
        <taxon>Bacillati</taxon>
        <taxon>Actinomycetota</taxon>
        <taxon>Actinomycetes</taxon>
        <taxon>Micrococcales</taxon>
        <taxon>Microbacteriaceae</taxon>
        <taxon>Microbacterium</taxon>
    </lineage>
</organism>
<dbReference type="InterPro" id="IPR010982">
    <property type="entry name" value="Lambda_DNA-bd_dom_sf"/>
</dbReference>
<dbReference type="PROSITE" id="PS00356">
    <property type="entry name" value="HTH_LACI_1"/>
    <property type="match status" value="1"/>
</dbReference>
<evidence type="ECO:0000259" key="4">
    <source>
        <dbReference type="PROSITE" id="PS50932"/>
    </source>
</evidence>
<keyword evidence="2" id="KW-0238">DNA-binding</keyword>
<dbReference type="InterPro" id="IPR046335">
    <property type="entry name" value="LacI/GalR-like_sensor"/>
</dbReference>
<proteinExistence type="predicted"/>
<evidence type="ECO:0000256" key="1">
    <source>
        <dbReference type="ARBA" id="ARBA00023015"/>
    </source>
</evidence>
<dbReference type="SMART" id="SM00354">
    <property type="entry name" value="HTH_LACI"/>
    <property type="match status" value="1"/>
</dbReference>
<name>A0AAU6SBJ8_9MICO</name>
<accession>A0AAU6SBJ8</accession>
<dbReference type="Gene3D" id="3.40.50.2300">
    <property type="match status" value="2"/>
</dbReference>
<dbReference type="SUPFAM" id="SSF53822">
    <property type="entry name" value="Periplasmic binding protein-like I"/>
    <property type="match status" value="1"/>
</dbReference>
<sequence length="343" mass="37084">MPASVTLRDVAQAAGVSVRTVSNVVNQYPFVSAATRERVLESVRTLGYRPNLTARGLRLGRTGVITLVIPDLRNPYFAELADSVITAAALENVFVLIEPVGLDRDREVEVLRGSRTKMVDGILFSALALGEEDAYLFETSTPTVLLGERIFNAPVDHVTMQNVEASRAATDHLLSIGRKRIVALGAQRGEVVGSSGLRFRGYLDALEAAGIPHDQALIGETRSWHRADGAATIGELIESDIAFDGVVAFSDALALGAMSVLQHAGLRIPEDVAIIGFDDTDETRYSLPTLSTVDAGRDEIASTAVNFLLDRIKDPNASLPPRRHFSRFQVIPRQSTIGRASNR</sequence>
<keyword evidence="3" id="KW-0804">Transcription</keyword>
<dbReference type="Pfam" id="PF13377">
    <property type="entry name" value="Peripla_BP_3"/>
    <property type="match status" value="1"/>
</dbReference>
<feature type="domain" description="HTH lacI-type" evidence="4">
    <location>
        <begin position="5"/>
        <end position="59"/>
    </location>
</feature>
<reference evidence="5" key="1">
    <citation type="submission" date="2024-04" db="EMBL/GenBank/DDBJ databases">
        <authorList>
            <person name="Roder T."/>
            <person name="Oberhansli S."/>
            <person name="Kreuzer M."/>
        </authorList>
    </citation>
    <scope>NUCLEOTIDE SEQUENCE</scope>
    <source>
        <strain evidence="5">LWS13-1.2</strain>
    </source>
</reference>
<dbReference type="GO" id="GO:0003700">
    <property type="term" value="F:DNA-binding transcription factor activity"/>
    <property type="evidence" value="ECO:0007669"/>
    <property type="project" value="TreeGrafter"/>
</dbReference>
<dbReference type="Gene3D" id="1.10.260.40">
    <property type="entry name" value="lambda repressor-like DNA-binding domains"/>
    <property type="match status" value="1"/>
</dbReference>
<dbReference type="PROSITE" id="PS50932">
    <property type="entry name" value="HTH_LACI_2"/>
    <property type="match status" value="1"/>
</dbReference>
<evidence type="ECO:0000256" key="2">
    <source>
        <dbReference type="ARBA" id="ARBA00023125"/>
    </source>
</evidence>
<dbReference type="EMBL" id="CP151632">
    <property type="protein sequence ID" value="WZO34293.1"/>
    <property type="molecule type" value="Genomic_DNA"/>
</dbReference>
<gene>
    <name evidence="5" type="ORF">MRBLWS13_001947</name>
</gene>
<protein>
    <submittedName>
        <fullName evidence="5">LacI family transcriptional regulator</fullName>
    </submittedName>
</protein>
<dbReference type="GO" id="GO:0000976">
    <property type="term" value="F:transcription cis-regulatory region binding"/>
    <property type="evidence" value="ECO:0007669"/>
    <property type="project" value="TreeGrafter"/>
</dbReference>
<dbReference type="Pfam" id="PF00356">
    <property type="entry name" value="LacI"/>
    <property type="match status" value="1"/>
</dbReference>
<evidence type="ECO:0000256" key="3">
    <source>
        <dbReference type="ARBA" id="ARBA00023163"/>
    </source>
</evidence>
<dbReference type="PANTHER" id="PTHR30146">
    <property type="entry name" value="LACI-RELATED TRANSCRIPTIONAL REPRESSOR"/>
    <property type="match status" value="1"/>
</dbReference>
<dbReference type="RefSeq" id="WP_349429031.1">
    <property type="nucleotide sequence ID" value="NZ_CP151632.1"/>
</dbReference>
<dbReference type="InterPro" id="IPR000843">
    <property type="entry name" value="HTH_LacI"/>
</dbReference>
<evidence type="ECO:0000313" key="5">
    <source>
        <dbReference type="EMBL" id="WZO34293.1"/>
    </source>
</evidence>
<dbReference type="SUPFAM" id="SSF47413">
    <property type="entry name" value="lambda repressor-like DNA-binding domains"/>
    <property type="match status" value="1"/>
</dbReference>